<comment type="caution">
    <text evidence="2">The sequence shown here is derived from an EMBL/GenBank/DDBJ whole genome shotgun (WGS) entry which is preliminary data.</text>
</comment>
<keyword evidence="3" id="KW-1185">Reference proteome</keyword>
<feature type="compositionally biased region" description="Basic and acidic residues" evidence="1">
    <location>
        <begin position="10"/>
        <end position="22"/>
    </location>
</feature>
<feature type="region of interest" description="Disordered" evidence="1">
    <location>
        <begin position="1"/>
        <end position="51"/>
    </location>
</feature>
<evidence type="ECO:0000313" key="3">
    <source>
        <dbReference type="Proteomes" id="UP001283361"/>
    </source>
</evidence>
<name>A0AAE0Y9V6_9GAST</name>
<dbReference type="Proteomes" id="UP001283361">
    <property type="component" value="Unassembled WGS sequence"/>
</dbReference>
<proteinExistence type="predicted"/>
<organism evidence="2 3">
    <name type="scientific">Elysia crispata</name>
    <name type="common">lettuce slug</name>
    <dbReference type="NCBI Taxonomy" id="231223"/>
    <lineage>
        <taxon>Eukaryota</taxon>
        <taxon>Metazoa</taxon>
        <taxon>Spiralia</taxon>
        <taxon>Lophotrochozoa</taxon>
        <taxon>Mollusca</taxon>
        <taxon>Gastropoda</taxon>
        <taxon>Heterobranchia</taxon>
        <taxon>Euthyneura</taxon>
        <taxon>Panpulmonata</taxon>
        <taxon>Sacoglossa</taxon>
        <taxon>Placobranchoidea</taxon>
        <taxon>Plakobranchidae</taxon>
        <taxon>Elysia</taxon>
    </lineage>
</organism>
<feature type="compositionally biased region" description="Low complexity" evidence="1">
    <location>
        <begin position="28"/>
        <end position="41"/>
    </location>
</feature>
<reference evidence="2" key="1">
    <citation type="journal article" date="2023" name="G3 (Bethesda)">
        <title>A reference genome for the long-term kleptoplast-retaining sea slug Elysia crispata morphotype clarki.</title>
        <authorList>
            <person name="Eastman K.E."/>
            <person name="Pendleton A.L."/>
            <person name="Shaikh M.A."/>
            <person name="Suttiyut T."/>
            <person name="Ogas R."/>
            <person name="Tomko P."/>
            <person name="Gavelis G."/>
            <person name="Widhalm J.R."/>
            <person name="Wisecaver J.H."/>
        </authorList>
    </citation>
    <scope>NUCLEOTIDE SEQUENCE</scope>
    <source>
        <strain evidence="2">ECLA1</strain>
    </source>
</reference>
<accession>A0AAE0Y9V6</accession>
<gene>
    <name evidence="2" type="ORF">RRG08_028574</name>
</gene>
<evidence type="ECO:0000313" key="2">
    <source>
        <dbReference type="EMBL" id="KAK3737951.1"/>
    </source>
</evidence>
<evidence type="ECO:0000256" key="1">
    <source>
        <dbReference type="SAM" id="MobiDB-lite"/>
    </source>
</evidence>
<protein>
    <submittedName>
        <fullName evidence="2">Uncharacterized protein</fullName>
    </submittedName>
</protein>
<dbReference type="AlphaFoldDB" id="A0AAE0Y9V6"/>
<dbReference type="EMBL" id="JAWDGP010006611">
    <property type="protein sequence ID" value="KAK3737951.1"/>
    <property type="molecule type" value="Genomic_DNA"/>
</dbReference>
<sequence>MPKSTPSHSEGYRVRPRQELHHGPPPASYISQSRSSTSSLRSRSRDGDTQRSHELINFVGVTTIKTVFLPAQKSTLYKKSKALPNSRHVWHEPVDLFRETNDNVLGWVSETNDNVLGWVSETNDNVLGWVSETNDIVLGWVSETNDNVLGWVSETNDNVLGWVSETNDIVLGWVSETNDIVLGWVSETNDNVLGWVSETNDIVLGWVTPAHTAVEEDQRELIGTDSWSVRH</sequence>